<keyword evidence="4 7" id="KW-0732">Signal</keyword>
<evidence type="ECO:0000313" key="9">
    <source>
        <dbReference type="EMBL" id="MBF8176101.1"/>
    </source>
</evidence>
<dbReference type="InterPro" id="IPR032694">
    <property type="entry name" value="CopC/D"/>
</dbReference>
<evidence type="ECO:0000259" key="8">
    <source>
        <dbReference type="Pfam" id="PF04234"/>
    </source>
</evidence>
<name>A0ABS0EMM6_9BURK</name>
<evidence type="ECO:0000256" key="7">
    <source>
        <dbReference type="SAM" id="SignalP"/>
    </source>
</evidence>
<dbReference type="NCBIfam" id="NF033814">
    <property type="entry name" value="copper_CopC"/>
    <property type="match status" value="1"/>
</dbReference>
<feature type="domain" description="CopC" evidence="8">
    <location>
        <begin position="26"/>
        <end position="127"/>
    </location>
</feature>
<dbReference type="PANTHER" id="PTHR34820">
    <property type="entry name" value="INNER MEMBRANE PROTEIN YEBZ"/>
    <property type="match status" value="1"/>
</dbReference>
<evidence type="ECO:0000256" key="1">
    <source>
        <dbReference type="ARBA" id="ARBA00004418"/>
    </source>
</evidence>
<reference evidence="9 10" key="1">
    <citation type="submission" date="2020-11" db="EMBL/GenBank/DDBJ databases">
        <title>WGS of Herminiimonas contaminans strain Marseille-Q4544 isolated from planarians Schmidtea mediterranea.</title>
        <authorList>
            <person name="Kangale L."/>
        </authorList>
    </citation>
    <scope>NUCLEOTIDE SEQUENCE [LARGE SCALE GENOMIC DNA]</scope>
    <source>
        <strain evidence="9 10">Marseille-Q4544</strain>
    </source>
</reference>
<comment type="similarity">
    <text evidence="2">Belongs to the CopC family.</text>
</comment>
<dbReference type="Pfam" id="PF04234">
    <property type="entry name" value="CopC"/>
    <property type="match status" value="1"/>
</dbReference>
<feature type="signal peptide" evidence="7">
    <location>
        <begin position="1"/>
        <end position="25"/>
    </location>
</feature>
<keyword evidence="3" id="KW-0479">Metal-binding</keyword>
<evidence type="ECO:0000256" key="3">
    <source>
        <dbReference type="ARBA" id="ARBA00022723"/>
    </source>
</evidence>
<dbReference type="InterPro" id="IPR014755">
    <property type="entry name" value="Cu-Rt/internalin_Ig-like"/>
</dbReference>
<dbReference type="EMBL" id="JADOEL010000001">
    <property type="protein sequence ID" value="MBF8176101.1"/>
    <property type="molecule type" value="Genomic_DNA"/>
</dbReference>
<accession>A0ABS0EMM6</accession>
<dbReference type="Gene3D" id="2.60.40.1220">
    <property type="match status" value="1"/>
</dbReference>
<dbReference type="InterPro" id="IPR007348">
    <property type="entry name" value="CopC_dom"/>
</dbReference>
<dbReference type="Proteomes" id="UP000657372">
    <property type="component" value="Unassembled WGS sequence"/>
</dbReference>
<dbReference type="RefSeq" id="WP_175625281.1">
    <property type="nucleotide sequence ID" value="NZ_JADOEL010000001.1"/>
</dbReference>
<keyword evidence="10" id="KW-1185">Reference proteome</keyword>
<proteinExistence type="inferred from homology"/>
<comment type="subcellular location">
    <subcellularLocation>
        <location evidence="1">Periplasm</location>
    </subcellularLocation>
</comment>
<dbReference type="InterPro" id="IPR014756">
    <property type="entry name" value="Ig_E-set"/>
</dbReference>
<evidence type="ECO:0000313" key="10">
    <source>
        <dbReference type="Proteomes" id="UP000657372"/>
    </source>
</evidence>
<evidence type="ECO:0000256" key="6">
    <source>
        <dbReference type="ARBA" id="ARBA00023008"/>
    </source>
</evidence>
<dbReference type="SUPFAM" id="SSF81296">
    <property type="entry name" value="E set domains"/>
    <property type="match status" value="1"/>
</dbReference>
<feature type="chain" id="PRO_5045875356" evidence="7">
    <location>
        <begin position="26"/>
        <end position="128"/>
    </location>
</feature>
<dbReference type="PANTHER" id="PTHR34820:SF4">
    <property type="entry name" value="INNER MEMBRANE PROTEIN YEBZ"/>
    <property type="match status" value="1"/>
</dbReference>
<sequence length="128" mass="13359">MSFSRLSSKITFAAAAMFFAASAFAHPELVSSTPADKSEGAAPATIELKFSETLNKKFSGATLTMTEMPGMADHGAMKISAGVAGGSDDKTMVITPAKPLVAGTYRVDWRAVSADTHPIKGSISFQVK</sequence>
<organism evidence="9 10">
    <name type="scientific">Herminiimonas contaminans</name>
    <dbReference type="NCBI Taxonomy" id="1111140"/>
    <lineage>
        <taxon>Bacteria</taxon>
        <taxon>Pseudomonadati</taxon>
        <taxon>Pseudomonadota</taxon>
        <taxon>Betaproteobacteria</taxon>
        <taxon>Burkholderiales</taxon>
        <taxon>Oxalobacteraceae</taxon>
        <taxon>Herminiimonas</taxon>
    </lineage>
</organism>
<evidence type="ECO:0000256" key="5">
    <source>
        <dbReference type="ARBA" id="ARBA00022764"/>
    </source>
</evidence>
<protein>
    <submittedName>
        <fullName evidence="9">Copper homeostasis periplasmic binding protein CopC</fullName>
    </submittedName>
</protein>
<keyword evidence="5" id="KW-0574">Periplasm</keyword>
<evidence type="ECO:0000256" key="2">
    <source>
        <dbReference type="ARBA" id="ARBA00010509"/>
    </source>
</evidence>
<keyword evidence="6" id="KW-0186">Copper</keyword>
<gene>
    <name evidence="9" type="primary">copC</name>
    <name evidence="9" type="ORF">IXC47_00235</name>
</gene>
<evidence type="ECO:0000256" key="4">
    <source>
        <dbReference type="ARBA" id="ARBA00022729"/>
    </source>
</evidence>
<comment type="caution">
    <text evidence="9">The sequence shown here is derived from an EMBL/GenBank/DDBJ whole genome shotgun (WGS) entry which is preliminary data.</text>
</comment>
<dbReference type="InterPro" id="IPR047685">
    <property type="entry name" value="CopC-like"/>
</dbReference>